<dbReference type="InterPro" id="IPR044924">
    <property type="entry name" value="HAD-SF_hydro_IA_REG-2-like_cap"/>
</dbReference>
<dbReference type="Proteomes" id="UP001057702">
    <property type="component" value="Unassembled WGS sequence"/>
</dbReference>
<dbReference type="PANTHER" id="PTHR46649">
    <property type="match status" value="1"/>
</dbReference>
<dbReference type="InterPro" id="IPR023214">
    <property type="entry name" value="HAD_sf"/>
</dbReference>
<sequence length="237" mass="26279">MTTAAPGHFKGCIFDFSGTLFRVEPAGRWLRAALAEAGISASEDEIARYADRLDRAGALPGSRSPEFIPPHLERLWELRDVDATRHRAAYVGLAHRAELPWPELYDVLYERHMSPAAWDPYPDTVEVLATLHERGAGVAVLSNIGWDLRPVLRAHGVDSFVDSVVLSFEHHIQKPDPRIFRLACDRLGQSPENLLMVGDDRRADGAATELGCAFHAVDHLPVDERPDALRPVLELVG</sequence>
<dbReference type="RefSeq" id="WP_255922272.1">
    <property type="nucleotide sequence ID" value="NZ_JANFNG010000020.1"/>
</dbReference>
<keyword evidence="2" id="KW-1185">Reference proteome</keyword>
<accession>A0ABT1Q0C8</accession>
<dbReference type="Gene3D" id="3.40.50.1000">
    <property type="entry name" value="HAD superfamily/HAD-like"/>
    <property type="match status" value="1"/>
</dbReference>
<proteinExistence type="predicted"/>
<evidence type="ECO:0000313" key="2">
    <source>
        <dbReference type="Proteomes" id="UP001057702"/>
    </source>
</evidence>
<evidence type="ECO:0000313" key="1">
    <source>
        <dbReference type="EMBL" id="MCQ4083334.1"/>
    </source>
</evidence>
<dbReference type="PRINTS" id="PR00413">
    <property type="entry name" value="HADHALOGNASE"/>
</dbReference>
<gene>
    <name evidence="1" type="ORF">NGB36_22690</name>
</gene>
<dbReference type="GO" id="GO:0016787">
    <property type="term" value="F:hydrolase activity"/>
    <property type="evidence" value="ECO:0007669"/>
    <property type="project" value="UniProtKB-KW"/>
</dbReference>
<dbReference type="SFLD" id="SFLDS00003">
    <property type="entry name" value="Haloacid_Dehalogenase"/>
    <property type="match status" value="1"/>
</dbReference>
<dbReference type="EMBL" id="JANFNG010000020">
    <property type="protein sequence ID" value="MCQ4083334.1"/>
    <property type="molecule type" value="Genomic_DNA"/>
</dbReference>
<keyword evidence="1" id="KW-0378">Hydrolase</keyword>
<dbReference type="SUPFAM" id="SSF56784">
    <property type="entry name" value="HAD-like"/>
    <property type="match status" value="1"/>
</dbReference>
<dbReference type="Gene3D" id="1.10.150.720">
    <property type="entry name" value="Haloacid dehalogenase-like hydrolase"/>
    <property type="match status" value="1"/>
</dbReference>
<dbReference type="Pfam" id="PF00702">
    <property type="entry name" value="Hydrolase"/>
    <property type="match status" value="1"/>
</dbReference>
<dbReference type="PANTHER" id="PTHR46649:SF4">
    <property type="entry name" value="HALOACID DEHALOGENASE-LIKE HYDROLASE (HAD) SUPERFAMILY PROTEIN"/>
    <property type="match status" value="1"/>
</dbReference>
<organism evidence="1 2">
    <name type="scientific">Streptomyces humicola</name>
    <dbReference type="NCBI Taxonomy" id="2953240"/>
    <lineage>
        <taxon>Bacteria</taxon>
        <taxon>Bacillati</taxon>
        <taxon>Actinomycetota</taxon>
        <taxon>Actinomycetes</taxon>
        <taxon>Kitasatosporales</taxon>
        <taxon>Streptomycetaceae</taxon>
        <taxon>Streptomyces</taxon>
    </lineage>
</organism>
<protein>
    <submittedName>
        <fullName evidence="1">HAD-IA family hydrolase</fullName>
    </submittedName>
</protein>
<dbReference type="InterPro" id="IPR006439">
    <property type="entry name" value="HAD-SF_hydro_IA"/>
</dbReference>
<reference evidence="1" key="1">
    <citation type="submission" date="2022-06" db="EMBL/GenBank/DDBJ databases">
        <title>Draft genome sequence of Streptomyces sp. RB6PN25 isolated from peat swamp forest in Thailand.</title>
        <authorList>
            <person name="Duangmal K."/>
            <person name="Klaysubun C."/>
        </authorList>
    </citation>
    <scope>NUCLEOTIDE SEQUENCE</scope>
    <source>
        <strain evidence="1">RB6PN25</strain>
    </source>
</reference>
<dbReference type="InterPro" id="IPR036412">
    <property type="entry name" value="HAD-like_sf"/>
</dbReference>
<name>A0ABT1Q0C8_9ACTN</name>
<comment type="caution">
    <text evidence="1">The sequence shown here is derived from an EMBL/GenBank/DDBJ whole genome shotgun (WGS) entry which is preliminary data.</text>
</comment>
<dbReference type="SFLD" id="SFLDG01129">
    <property type="entry name" value="C1.5:_HAD__Beta-PGM__Phosphata"/>
    <property type="match status" value="1"/>
</dbReference>
<dbReference type="NCBIfam" id="TIGR01549">
    <property type="entry name" value="HAD-SF-IA-v1"/>
    <property type="match status" value="1"/>
</dbReference>